<evidence type="ECO:0000313" key="1">
    <source>
        <dbReference type="EMBL" id="OAM23210.1"/>
    </source>
</evidence>
<protein>
    <submittedName>
        <fullName evidence="1">Enoyl-CoA hydratase</fullName>
    </submittedName>
</protein>
<dbReference type="AlphaFoldDB" id="A0A1A9RS46"/>
<evidence type="ECO:0000313" key="2">
    <source>
        <dbReference type="Proteomes" id="UP000077589"/>
    </source>
</evidence>
<comment type="caution">
    <text evidence="1">The sequence shown here is derived from an EMBL/GenBank/DDBJ whole genome shotgun (WGS) entry which is preliminary data.</text>
</comment>
<dbReference type="EMBL" id="LXSG01000008">
    <property type="protein sequence ID" value="OAM23210.1"/>
    <property type="molecule type" value="Genomic_DNA"/>
</dbReference>
<dbReference type="RefSeq" id="WP_064087308.1">
    <property type="nucleotide sequence ID" value="NZ_LXSG01000008.1"/>
</dbReference>
<gene>
    <name evidence="1" type="ORF">A7P90_01150</name>
</gene>
<name>A0A1A9RS46_EIKCO</name>
<dbReference type="Proteomes" id="UP000077589">
    <property type="component" value="Unassembled WGS sequence"/>
</dbReference>
<proteinExistence type="predicted"/>
<reference evidence="2" key="1">
    <citation type="submission" date="2016-05" db="EMBL/GenBank/DDBJ databases">
        <title>Draft genome of Corynebacterium afermentans subsp. afermentans LCDC 88199T.</title>
        <authorList>
            <person name="Bernier A.-M."/>
            <person name="Bernard K."/>
        </authorList>
    </citation>
    <scope>NUCLEOTIDE SEQUENCE [LARGE SCALE GENOMIC DNA]</scope>
    <source>
        <strain evidence="2">NML04-0072</strain>
    </source>
</reference>
<sequence>MSPRPIYLALYKGRRDGSGWRVWCARATDWLTRVLTRGQYSHCEIAMRLPEDDETGAALYDCYSASIRDGGVRWKRMPLPAEKWDLIDMTADPLIFPMFFSVWEFTKGQPYDLTGAFGVVFNFRQNPRRWFCSEWCAGVLGLGEPWRFSPNDLAAIYQNSKAELLRRRK</sequence>
<dbReference type="OrthoDB" id="95478at2"/>
<accession>A0A1A9RS46</accession>
<organism evidence="1 2">
    <name type="scientific">Eikenella corrodens</name>
    <dbReference type="NCBI Taxonomy" id="539"/>
    <lineage>
        <taxon>Bacteria</taxon>
        <taxon>Pseudomonadati</taxon>
        <taxon>Pseudomonadota</taxon>
        <taxon>Betaproteobacteria</taxon>
        <taxon>Neisseriales</taxon>
        <taxon>Neisseriaceae</taxon>
        <taxon>Eikenella</taxon>
    </lineage>
</organism>